<gene>
    <name evidence="2" type="ORF">A2W52_00480</name>
</gene>
<protein>
    <submittedName>
        <fullName evidence="2">Uncharacterized protein</fullName>
    </submittedName>
</protein>
<dbReference type="EMBL" id="MHRJ01000016">
    <property type="protein sequence ID" value="OHA23071.1"/>
    <property type="molecule type" value="Genomic_DNA"/>
</dbReference>
<organism evidence="2 3">
    <name type="scientific">Candidatus Taylorbacteria bacterium RIFCSPHIGHO2_02_49_25</name>
    <dbReference type="NCBI Taxonomy" id="1802305"/>
    <lineage>
        <taxon>Bacteria</taxon>
        <taxon>Candidatus Tayloriibacteriota</taxon>
    </lineage>
</organism>
<feature type="compositionally biased region" description="Basic and acidic residues" evidence="1">
    <location>
        <begin position="203"/>
        <end position="226"/>
    </location>
</feature>
<feature type="compositionally biased region" description="Basic and acidic residues" evidence="1">
    <location>
        <begin position="347"/>
        <end position="362"/>
    </location>
</feature>
<dbReference type="AlphaFoldDB" id="A0A1G2MJ88"/>
<sequence>MRIAAGTTYSEQNLRDAFEDLPPGLRQSLSSVDTANAIQEIAKKYFLHVDQMASLASETGLVLLGLTHPADFIKNLSRRLRLAEDAARDIAREISAEIFVKVREALRNLHENARISNLESRISKNETEKSQNIKLENTESSRRIEAASTAKQSSSSIQRTSSELNAKRLPADSSVGLKASLQTPYSAGAKWNTGENILRRQAAEKEAPLSREEVLRDVENPRELNAKRYPPTGGLDTSPVGPTGWRPEQNEVRSMNYELGKRTTPAVSEYGTPFGKGETTPAVSEYGTPFGKGDAAQFPPSRPPSPIPPAIKSRPSDAGNAPTPEKPAGEPQDFFEEKLQRPVVMPKVEKRYTSDPYREPLQ</sequence>
<evidence type="ECO:0000313" key="2">
    <source>
        <dbReference type="EMBL" id="OHA23071.1"/>
    </source>
</evidence>
<comment type="caution">
    <text evidence="2">The sequence shown here is derived from an EMBL/GenBank/DDBJ whole genome shotgun (WGS) entry which is preliminary data.</text>
</comment>
<feature type="compositionally biased region" description="Basic and acidic residues" evidence="1">
    <location>
        <begin position="125"/>
        <end position="145"/>
    </location>
</feature>
<evidence type="ECO:0000256" key="1">
    <source>
        <dbReference type="SAM" id="MobiDB-lite"/>
    </source>
</evidence>
<accession>A0A1G2MJ88</accession>
<feature type="compositionally biased region" description="Low complexity" evidence="1">
    <location>
        <begin position="153"/>
        <end position="162"/>
    </location>
</feature>
<feature type="region of interest" description="Disordered" evidence="1">
    <location>
        <begin position="265"/>
        <end position="362"/>
    </location>
</feature>
<proteinExistence type="predicted"/>
<evidence type="ECO:0000313" key="3">
    <source>
        <dbReference type="Proteomes" id="UP000176493"/>
    </source>
</evidence>
<name>A0A1G2MJ88_9BACT</name>
<reference evidence="2 3" key="1">
    <citation type="journal article" date="2016" name="Nat. Commun.">
        <title>Thousands of microbial genomes shed light on interconnected biogeochemical processes in an aquifer system.</title>
        <authorList>
            <person name="Anantharaman K."/>
            <person name="Brown C.T."/>
            <person name="Hug L.A."/>
            <person name="Sharon I."/>
            <person name="Castelle C.J."/>
            <person name="Probst A.J."/>
            <person name="Thomas B.C."/>
            <person name="Singh A."/>
            <person name="Wilkins M.J."/>
            <person name="Karaoz U."/>
            <person name="Brodie E.L."/>
            <person name="Williams K.H."/>
            <person name="Hubbard S.S."/>
            <person name="Banfield J.F."/>
        </authorList>
    </citation>
    <scope>NUCLEOTIDE SEQUENCE [LARGE SCALE GENOMIC DNA]</scope>
</reference>
<dbReference type="Proteomes" id="UP000176493">
    <property type="component" value="Unassembled WGS sequence"/>
</dbReference>
<feature type="compositionally biased region" description="Pro residues" evidence="1">
    <location>
        <begin position="300"/>
        <end position="309"/>
    </location>
</feature>
<feature type="region of interest" description="Disordered" evidence="1">
    <location>
        <begin position="203"/>
        <end position="249"/>
    </location>
</feature>
<feature type="region of interest" description="Disordered" evidence="1">
    <location>
        <begin position="125"/>
        <end position="169"/>
    </location>
</feature>